<organism evidence="2 3">
    <name type="scientific">Chitinimonas lacunae</name>
    <dbReference type="NCBI Taxonomy" id="1963018"/>
    <lineage>
        <taxon>Bacteria</taxon>
        <taxon>Pseudomonadati</taxon>
        <taxon>Pseudomonadota</taxon>
        <taxon>Betaproteobacteria</taxon>
        <taxon>Neisseriales</taxon>
        <taxon>Chitinibacteraceae</taxon>
        <taxon>Chitinimonas</taxon>
    </lineage>
</organism>
<evidence type="ECO:0000313" key="3">
    <source>
        <dbReference type="Proteomes" id="UP001595791"/>
    </source>
</evidence>
<name>A0ABV8MLS4_9NEIS</name>
<feature type="transmembrane region" description="Helical" evidence="1">
    <location>
        <begin position="63"/>
        <end position="80"/>
    </location>
</feature>
<comment type="caution">
    <text evidence="2">The sequence shown here is derived from an EMBL/GenBank/DDBJ whole genome shotgun (WGS) entry which is preliminary data.</text>
</comment>
<dbReference type="Proteomes" id="UP001595791">
    <property type="component" value="Unassembled WGS sequence"/>
</dbReference>
<accession>A0ABV8MLS4</accession>
<dbReference type="RefSeq" id="WP_378160286.1">
    <property type="nucleotide sequence ID" value="NZ_JBHSBU010000001.1"/>
</dbReference>
<gene>
    <name evidence="2" type="ORF">ACFOW7_01555</name>
</gene>
<feature type="transmembrane region" description="Helical" evidence="1">
    <location>
        <begin position="86"/>
        <end position="102"/>
    </location>
</feature>
<keyword evidence="1" id="KW-0472">Membrane</keyword>
<evidence type="ECO:0000313" key="2">
    <source>
        <dbReference type="EMBL" id="MFC4158033.1"/>
    </source>
</evidence>
<evidence type="ECO:0008006" key="4">
    <source>
        <dbReference type="Google" id="ProtNLM"/>
    </source>
</evidence>
<evidence type="ECO:0000256" key="1">
    <source>
        <dbReference type="SAM" id="Phobius"/>
    </source>
</evidence>
<keyword evidence="1" id="KW-1133">Transmembrane helix</keyword>
<reference evidence="3" key="1">
    <citation type="journal article" date="2019" name="Int. J. Syst. Evol. Microbiol.">
        <title>The Global Catalogue of Microorganisms (GCM) 10K type strain sequencing project: providing services to taxonomists for standard genome sequencing and annotation.</title>
        <authorList>
            <consortium name="The Broad Institute Genomics Platform"/>
            <consortium name="The Broad Institute Genome Sequencing Center for Infectious Disease"/>
            <person name="Wu L."/>
            <person name="Ma J."/>
        </authorList>
    </citation>
    <scope>NUCLEOTIDE SEQUENCE [LARGE SCALE GENOMIC DNA]</scope>
    <source>
        <strain evidence="3">LMG 29894</strain>
    </source>
</reference>
<protein>
    <recommendedName>
        <fullName evidence="4">Cxxc_20_cxxc protein</fullName>
    </recommendedName>
</protein>
<keyword evidence="3" id="KW-1185">Reference proteome</keyword>
<keyword evidence="1" id="KW-0812">Transmembrane</keyword>
<dbReference type="EMBL" id="JBHSBU010000001">
    <property type="protein sequence ID" value="MFC4158033.1"/>
    <property type="molecule type" value="Genomic_DNA"/>
</dbReference>
<proteinExistence type="predicted"/>
<sequence length="123" mass="13987">MARYDPVPSGHAPSHRCPYCDQTLGLTALDFDRPRRLLTRQRGWQLHCKHCGGHLKPSAELRWLLALAVVVLPLALALSLAFDQPLIYPPLALLLILGRLLWRRARFDKVIWRGTLLRGDGTF</sequence>